<gene>
    <name evidence="2" type="ORF">ABB29_14775</name>
</gene>
<dbReference type="AlphaFoldDB" id="A0A0R0CR26"/>
<evidence type="ECO:0000256" key="1">
    <source>
        <dbReference type="SAM" id="MobiDB-lite"/>
    </source>
</evidence>
<evidence type="ECO:0000313" key="3">
    <source>
        <dbReference type="Proteomes" id="UP000052052"/>
    </source>
</evidence>
<dbReference type="Proteomes" id="UP000052052">
    <property type="component" value="Unassembled WGS sequence"/>
</dbReference>
<feature type="compositionally biased region" description="Basic and acidic residues" evidence="1">
    <location>
        <begin position="1"/>
        <end position="44"/>
    </location>
</feature>
<feature type="region of interest" description="Disordered" evidence="1">
    <location>
        <begin position="1"/>
        <end position="60"/>
    </location>
</feature>
<dbReference type="EMBL" id="LDJL01000017">
    <property type="protein sequence ID" value="KRG68036.1"/>
    <property type="molecule type" value="Genomic_DNA"/>
</dbReference>
<comment type="caution">
    <text evidence="2">The sequence shown here is derived from an EMBL/GenBank/DDBJ whole genome shotgun (WGS) entry which is preliminary data.</text>
</comment>
<keyword evidence="3" id="KW-1185">Reference proteome</keyword>
<dbReference type="RefSeq" id="WP_057660407.1">
    <property type="nucleotide sequence ID" value="NZ_LDJL01000017.1"/>
</dbReference>
<name>A0A0R0CR26_9GAMM</name>
<dbReference type="PATRIC" id="fig|344882.3.peg.1344"/>
<sequence>MPKSPERNPESDQEKSLTPDRLRNNDAVRKDHDQPDQPRPSGRDPDDDYPDAGVPAPGKR</sequence>
<evidence type="ECO:0000313" key="2">
    <source>
        <dbReference type="EMBL" id="KRG68036.1"/>
    </source>
</evidence>
<reference evidence="2 3" key="1">
    <citation type="submission" date="2015-05" db="EMBL/GenBank/DDBJ databases">
        <title>Genome sequencing and analysis of members of genus Stenotrophomonas.</title>
        <authorList>
            <person name="Patil P.P."/>
            <person name="Midha S."/>
            <person name="Patil P.B."/>
        </authorList>
    </citation>
    <scope>NUCLEOTIDE SEQUENCE [LARGE SCALE GENOMIC DNA]</scope>
    <source>
        <strain evidence="2 3">DSM 21858</strain>
    </source>
</reference>
<accession>A0A0R0CR26</accession>
<organism evidence="2 3">
    <name type="scientific">Pseudoxanthomonas dokdonensis</name>
    <dbReference type="NCBI Taxonomy" id="344882"/>
    <lineage>
        <taxon>Bacteria</taxon>
        <taxon>Pseudomonadati</taxon>
        <taxon>Pseudomonadota</taxon>
        <taxon>Gammaproteobacteria</taxon>
        <taxon>Lysobacterales</taxon>
        <taxon>Lysobacteraceae</taxon>
        <taxon>Pseudoxanthomonas</taxon>
    </lineage>
</organism>
<proteinExistence type="predicted"/>
<protein>
    <submittedName>
        <fullName evidence="2">Uncharacterized protein</fullName>
    </submittedName>
</protein>